<feature type="transmembrane region" description="Helical" evidence="1">
    <location>
        <begin position="144"/>
        <end position="162"/>
    </location>
</feature>
<dbReference type="RefSeq" id="WP_010076236.1">
    <property type="nucleotide sequence ID" value="NC_014393.1"/>
</dbReference>
<accession>D9SUK5</accession>
<keyword evidence="1" id="KW-1133">Transmembrane helix</keyword>
<feature type="transmembrane region" description="Helical" evidence="1">
    <location>
        <begin position="218"/>
        <end position="241"/>
    </location>
</feature>
<feature type="transmembrane region" description="Helical" evidence="1">
    <location>
        <begin position="12"/>
        <end position="31"/>
    </location>
</feature>
<dbReference type="eggNOG" id="COG1266">
    <property type="taxonomic scope" value="Bacteria"/>
</dbReference>
<feature type="transmembrane region" description="Helical" evidence="1">
    <location>
        <begin position="76"/>
        <end position="99"/>
    </location>
</feature>
<evidence type="ECO:0000313" key="3">
    <source>
        <dbReference type="EMBL" id="ADL50910.1"/>
    </source>
</evidence>
<dbReference type="GO" id="GO:0004175">
    <property type="term" value="F:endopeptidase activity"/>
    <property type="evidence" value="ECO:0007669"/>
    <property type="project" value="UniProtKB-ARBA"/>
</dbReference>
<evidence type="ECO:0000313" key="4">
    <source>
        <dbReference type="Proteomes" id="UP000002730"/>
    </source>
</evidence>
<dbReference type="HOGENOM" id="CLU_064706_2_0_9"/>
<protein>
    <submittedName>
        <fullName evidence="3">Abortive infection protein</fullName>
    </submittedName>
</protein>
<proteinExistence type="predicted"/>
<dbReference type="EMBL" id="CP002160">
    <property type="protein sequence ID" value="ADL50910.1"/>
    <property type="molecule type" value="Genomic_DNA"/>
</dbReference>
<dbReference type="OrthoDB" id="9777755at2"/>
<name>D9SUK5_CLOC7</name>
<evidence type="ECO:0000259" key="2">
    <source>
        <dbReference type="Pfam" id="PF02517"/>
    </source>
</evidence>
<keyword evidence="1" id="KW-0472">Membrane</keyword>
<dbReference type="GO" id="GO:0080120">
    <property type="term" value="P:CAAX-box protein maturation"/>
    <property type="evidence" value="ECO:0007669"/>
    <property type="project" value="UniProtKB-ARBA"/>
</dbReference>
<dbReference type="Proteomes" id="UP000002730">
    <property type="component" value="Chromosome"/>
</dbReference>
<dbReference type="KEGG" id="ccb:Clocel_1154"/>
<feature type="transmembrane region" description="Helical" evidence="1">
    <location>
        <begin position="168"/>
        <end position="188"/>
    </location>
</feature>
<dbReference type="AlphaFoldDB" id="D9SUK5"/>
<keyword evidence="1" id="KW-0812">Transmembrane</keyword>
<feature type="transmembrane region" description="Helical" evidence="1">
    <location>
        <begin position="111"/>
        <end position="132"/>
    </location>
</feature>
<dbReference type="STRING" id="573061.Clocel_1154"/>
<evidence type="ECO:0000256" key="1">
    <source>
        <dbReference type="SAM" id="Phobius"/>
    </source>
</evidence>
<dbReference type="PANTHER" id="PTHR35797">
    <property type="entry name" value="PROTEASE-RELATED"/>
    <property type="match status" value="1"/>
</dbReference>
<feature type="transmembrane region" description="Helical" evidence="1">
    <location>
        <begin position="195"/>
        <end position="212"/>
    </location>
</feature>
<sequence length="251" mass="29212">MRELFNKYPVGSYYVITMIMSLILILPHMIFTRIGDYSFSFTQLGPSLALLIYVYITKQKDILEKIKNNMITCKSLILYPIILVSFFIVMWLCNVILSLYGIPYKPWNGSIMFYILNILSMIICCAGEEFGWRGFLLPLLNKKYSLFTSSVILGVMWGIWHLNLSSVLGFFMYVLYITELSIIMAWIYSKTNADLKLMILIHFSFNFFSHVFTWQRFVAPLFVIEAIVFGIIAGVIVLFNLKRFFSSEISE</sequence>
<dbReference type="Pfam" id="PF02517">
    <property type="entry name" value="Rce1-like"/>
    <property type="match status" value="1"/>
</dbReference>
<keyword evidence="4" id="KW-1185">Reference proteome</keyword>
<dbReference type="InterPro" id="IPR003675">
    <property type="entry name" value="Rce1/LyrA-like_dom"/>
</dbReference>
<feature type="domain" description="CAAX prenyl protease 2/Lysostaphin resistance protein A-like" evidence="2">
    <location>
        <begin position="114"/>
        <end position="208"/>
    </location>
</feature>
<dbReference type="PANTHER" id="PTHR35797:SF1">
    <property type="entry name" value="PROTEASE"/>
    <property type="match status" value="1"/>
</dbReference>
<gene>
    <name evidence="3" type="ordered locus">Clocel_1154</name>
</gene>
<dbReference type="InterPro" id="IPR042150">
    <property type="entry name" value="MmRce1-like"/>
</dbReference>
<reference evidence="3 4" key="1">
    <citation type="submission" date="2010-08" db="EMBL/GenBank/DDBJ databases">
        <title>Complete sequence of Clostridium cellulovorans 743B.</title>
        <authorList>
            <consortium name="US DOE Joint Genome Institute"/>
            <person name="Lucas S."/>
            <person name="Copeland A."/>
            <person name="Lapidus A."/>
            <person name="Cheng J.-F."/>
            <person name="Bruce D."/>
            <person name="Goodwin L."/>
            <person name="Pitluck S."/>
            <person name="Chertkov O."/>
            <person name="Detter J.C."/>
            <person name="Han C."/>
            <person name="Tapia R."/>
            <person name="Land M."/>
            <person name="Hauser L."/>
            <person name="Chang Y.-J."/>
            <person name="Jeffries C."/>
            <person name="Kyrpides N."/>
            <person name="Ivanova N."/>
            <person name="Mikhailova N."/>
            <person name="Hemme C.L."/>
            <person name="Woyke T."/>
        </authorList>
    </citation>
    <scope>NUCLEOTIDE SEQUENCE [LARGE SCALE GENOMIC DNA]</scope>
    <source>
        <strain evidence="4">ATCC 35296 / DSM 3052 / OCM 3 / 743B</strain>
    </source>
</reference>
<organism evidence="3 4">
    <name type="scientific">Clostridium cellulovorans (strain ATCC 35296 / DSM 3052 / OCM 3 / 743B)</name>
    <dbReference type="NCBI Taxonomy" id="573061"/>
    <lineage>
        <taxon>Bacteria</taxon>
        <taxon>Bacillati</taxon>
        <taxon>Bacillota</taxon>
        <taxon>Clostridia</taxon>
        <taxon>Eubacteriales</taxon>
        <taxon>Clostridiaceae</taxon>
        <taxon>Clostridium</taxon>
    </lineage>
</organism>
<feature type="transmembrane region" description="Helical" evidence="1">
    <location>
        <begin position="37"/>
        <end position="56"/>
    </location>
</feature>